<dbReference type="EMBL" id="CP121308">
    <property type="protein sequence ID" value="WFP89824.1"/>
    <property type="molecule type" value="Genomic_DNA"/>
</dbReference>
<accession>A0ABY8HCK4</accession>
<dbReference type="Pfam" id="PF04466">
    <property type="entry name" value="Terminase_3"/>
    <property type="match status" value="1"/>
</dbReference>
<reference evidence="2 3" key="1">
    <citation type="submission" date="2023-03" db="EMBL/GenBank/DDBJ databases">
        <title>Comparative genome and transcriptome analysis combination mining strategies for increasing vitamin B12 production of Ensifer adhaerens strain.</title>
        <authorList>
            <person name="Yongheng L."/>
        </authorList>
    </citation>
    <scope>NUCLEOTIDE SEQUENCE [LARGE SCALE GENOMIC DNA]</scope>
    <source>
        <strain evidence="2 3">Casida A-T305</strain>
    </source>
</reference>
<organism evidence="2 3">
    <name type="scientific">Ensifer adhaerens</name>
    <name type="common">Sinorhizobium morelense</name>
    <dbReference type="NCBI Taxonomy" id="106592"/>
    <lineage>
        <taxon>Bacteria</taxon>
        <taxon>Pseudomonadati</taxon>
        <taxon>Pseudomonadota</taxon>
        <taxon>Alphaproteobacteria</taxon>
        <taxon>Hyphomicrobiales</taxon>
        <taxon>Rhizobiaceae</taxon>
        <taxon>Sinorhizobium/Ensifer group</taxon>
        <taxon>Ensifer</taxon>
    </lineage>
</organism>
<dbReference type="PANTHER" id="PTHR39184:SF1">
    <property type="entry name" value="PBSX PHAGE TERMINASE LARGE SUBUNIT"/>
    <property type="match status" value="1"/>
</dbReference>
<dbReference type="GeneID" id="29518677"/>
<keyword evidence="3" id="KW-1185">Reference proteome</keyword>
<dbReference type="InterPro" id="IPR052380">
    <property type="entry name" value="Viral_DNA_packaging_terminase"/>
</dbReference>
<evidence type="ECO:0000313" key="2">
    <source>
        <dbReference type="EMBL" id="WFP89824.1"/>
    </source>
</evidence>
<dbReference type="InterPro" id="IPR035412">
    <property type="entry name" value="Terminase_L_N"/>
</dbReference>
<name>A0ABY8HCK4_ENSAD</name>
<dbReference type="InterPro" id="IPR027417">
    <property type="entry name" value="P-loop_NTPase"/>
</dbReference>
<evidence type="ECO:0000259" key="1">
    <source>
        <dbReference type="Pfam" id="PF04466"/>
    </source>
</evidence>
<sequence length="437" mass="48517">MSVLQIPTAEVFVPLLEPARDKGAWGGRGSGKSHFFAGLLLEDSLSEPGNSGEGLRSVCIREVQKDLAQSSKALIESKLNDFRLGEADGFKVYRDCITTPKDGLIIFKGMQDYTAESIKSLEGFKRAWWEEAQSASATSIKMLRPTMRATGAQMWWSWNARRKTDPVDVMLRGPEKPTGAIVVNANWRDNPWFNAELEQERLDCLRITPDDYDHVWDGGYVTVASGAYFASHLNAAKTEGRIGRVAADPLMTLRLFVDIGGTGAKADSFVIWVAQFIGKEIRVLDYYEAQGQPLATHLAWLRGKGYTPDKAQFWLPHDGSTQDKVFDVSYESALRQAGYTVTVVPNQGKGAAAARVEAARRLFPSVWFNAETTEAGRDALGWYHEKRDETRNIGLGPEHDWASHGADAFGLMCVAYEEPFVKRQRDRRPGGAGSWMG</sequence>
<protein>
    <submittedName>
        <fullName evidence="2">Phage terminase large subunit</fullName>
    </submittedName>
</protein>
<dbReference type="Proteomes" id="UP001214094">
    <property type="component" value="Chromosome"/>
</dbReference>
<dbReference type="RefSeq" id="WP_034806361.1">
    <property type="nucleotide sequence ID" value="NZ_CP015880.1"/>
</dbReference>
<proteinExistence type="predicted"/>
<evidence type="ECO:0000313" key="3">
    <source>
        <dbReference type="Proteomes" id="UP001214094"/>
    </source>
</evidence>
<dbReference type="Gene3D" id="3.40.50.300">
    <property type="entry name" value="P-loop containing nucleotide triphosphate hydrolases"/>
    <property type="match status" value="1"/>
</dbReference>
<dbReference type="PANTHER" id="PTHR39184">
    <property type="match status" value="1"/>
</dbReference>
<gene>
    <name evidence="2" type="ORF">P4B07_14820</name>
</gene>
<feature type="domain" description="Phage terminase large subunit N-terminal" evidence="1">
    <location>
        <begin position="25"/>
        <end position="218"/>
    </location>
</feature>